<evidence type="ECO:0000259" key="1">
    <source>
        <dbReference type="Pfam" id="PF01966"/>
    </source>
</evidence>
<dbReference type="InterPro" id="IPR003607">
    <property type="entry name" value="HD/PDEase_dom"/>
</dbReference>
<evidence type="ECO:0000313" key="3">
    <source>
        <dbReference type="Proteomes" id="UP000463883"/>
    </source>
</evidence>
<keyword evidence="3" id="KW-1185">Reference proteome</keyword>
<protein>
    <submittedName>
        <fullName evidence="2">HD domain-containing protein</fullName>
    </submittedName>
</protein>
<reference evidence="2 3" key="1">
    <citation type="submission" date="2020-01" db="EMBL/GenBank/DDBJ databases">
        <title>Genomic analysis of Aminipila sp. CBA3637.</title>
        <authorList>
            <person name="Kim Y.B."/>
            <person name="Roh S.W."/>
        </authorList>
    </citation>
    <scope>NUCLEOTIDE SEQUENCE [LARGE SCALE GENOMIC DNA]</scope>
    <source>
        <strain evidence="2 3">CBA3637</strain>
    </source>
</reference>
<accession>A0A6P1MGK1</accession>
<dbReference type="EMBL" id="CP047591">
    <property type="protein sequence ID" value="QHI71148.1"/>
    <property type="molecule type" value="Genomic_DNA"/>
</dbReference>
<dbReference type="CDD" id="cd00077">
    <property type="entry name" value="HDc"/>
    <property type="match status" value="1"/>
</dbReference>
<dbReference type="AlphaFoldDB" id="A0A6P1MGK1"/>
<dbReference type="RefSeq" id="WP_162360924.1">
    <property type="nucleotide sequence ID" value="NZ_CP047591.1"/>
</dbReference>
<dbReference type="InterPro" id="IPR006675">
    <property type="entry name" value="HDIG_dom"/>
</dbReference>
<dbReference type="Pfam" id="PF01966">
    <property type="entry name" value="HD"/>
    <property type="match status" value="1"/>
</dbReference>
<sequence length="166" mass="19276">MEFVDKLIGNPVYIEYLKEIETAETQRVFCCHGMAHFLDVARMAYIYNLEEKLGLEKEMIYLTALLHDIGRAREYKTGIPHEQASSEIAVSLLCELDYPEEKAVMIVRAIADHRNRNLQNICSGETSEQLNIIINMADKQSRNCFFCKAYEMCNWSPDKKNKFIIQ</sequence>
<dbReference type="KEGG" id="amic:Ami3637_00975"/>
<gene>
    <name evidence="2" type="ORF">Ami3637_00975</name>
</gene>
<dbReference type="SUPFAM" id="SSF109604">
    <property type="entry name" value="HD-domain/PDEase-like"/>
    <property type="match status" value="1"/>
</dbReference>
<evidence type="ECO:0000313" key="2">
    <source>
        <dbReference type="EMBL" id="QHI71148.1"/>
    </source>
</evidence>
<proteinExistence type="predicted"/>
<name>A0A6P1MGK1_9FIRM</name>
<feature type="domain" description="HD" evidence="1">
    <location>
        <begin position="35"/>
        <end position="118"/>
    </location>
</feature>
<organism evidence="2 3">
    <name type="scientific">Aminipila terrae</name>
    <dbReference type="NCBI Taxonomy" id="2697030"/>
    <lineage>
        <taxon>Bacteria</taxon>
        <taxon>Bacillati</taxon>
        <taxon>Bacillota</taxon>
        <taxon>Clostridia</taxon>
        <taxon>Peptostreptococcales</taxon>
        <taxon>Anaerovoracaceae</taxon>
        <taxon>Aminipila</taxon>
    </lineage>
</organism>
<dbReference type="InterPro" id="IPR006674">
    <property type="entry name" value="HD_domain"/>
</dbReference>
<dbReference type="Gene3D" id="1.10.3210.10">
    <property type="entry name" value="Hypothetical protein af1432"/>
    <property type="match status" value="1"/>
</dbReference>
<dbReference type="Proteomes" id="UP000463883">
    <property type="component" value="Chromosome"/>
</dbReference>
<dbReference type="NCBIfam" id="TIGR00277">
    <property type="entry name" value="HDIG"/>
    <property type="match status" value="1"/>
</dbReference>